<dbReference type="EMBL" id="CAJVQA010001503">
    <property type="protein sequence ID" value="CAG8516662.1"/>
    <property type="molecule type" value="Genomic_DNA"/>
</dbReference>
<dbReference type="Proteomes" id="UP000789759">
    <property type="component" value="Unassembled WGS sequence"/>
</dbReference>
<name>A0A9N9A4M4_9GLOM</name>
<organism evidence="1 2">
    <name type="scientific">Cetraspora pellucida</name>
    <dbReference type="NCBI Taxonomy" id="1433469"/>
    <lineage>
        <taxon>Eukaryota</taxon>
        <taxon>Fungi</taxon>
        <taxon>Fungi incertae sedis</taxon>
        <taxon>Mucoromycota</taxon>
        <taxon>Glomeromycotina</taxon>
        <taxon>Glomeromycetes</taxon>
        <taxon>Diversisporales</taxon>
        <taxon>Gigasporaceae</taxon>
        <taxon>Cetraspora</taxon>
    </lineage>
</organism>
<gene>
    <name evidence="1" type="ORF">CPELLU_LOCUS3182</name>
</gene>
<evidence type="ECO:0000313" key="1">
    <source>
        <dbReference type="EMBL" id="CAG8516662.1"/>
    </source>
</evidence>
<accession>A0A9N9A4M4</accession>
<reference evidence="1" key="1">
    <citation type="submission" date="2021-06" db="EMBL/GenBank/DDBJ databases">
        <authorList>
            <person name="Kallberg Y."/>
            <person name="Tangrot J."/>
            <person name="Rosling A."/>
        </authorList>
    </citation>
    <scope>NUCLEOTIDE SEQUENCE</scope>
    <source>
        <strain evidence="1">FL966</strain>
    </source>
</reference>
<sequence>METGQHHSLSCFNDSSKELQEHVDRFLKKFDSPLFNKREFIIGTIPLLNKLYLIDTYAKWIQQCTAPVIEETRNRCP</sequence>
<proteinExistence type="predicted"/>
<comment type="caution">
    <text evidence="1">The sequence shown here is derived from an EMBL/GenBank/DDBJ whole genome shotgun (WGS) entry which is preliminary data.</text>
</comment>
<protein>
    <submittedName>
        <fullName evidence="1">16270_t:CDS:1</fullName>
    </submittedName>
</protein>
<evidence type="ECO:0000313" key="2">
    <source>
        <dbReference type="Proteomes" id="UP000789759"/>
    </source>
</evidence>
<keyword evidence="2" id="KW-1185">Reference proteome</keyword>
<dbReference type="AlphaFoldDB" id="A0A9N9A4M4"/>